<evidence type="ECO:0000256" key="3">
    <source>
        <dbReference type="ARBA" id="ARBA00022840"/>
    </source>
</evidence>
<keyword evidence="3" id="KW-0067">ATP-binding</keyword>
<keyword evidence="5" id="KW-1185">Reference proteome</keyword>
<keyword evidence="1" id="KW-0436">Ligase</keyword>
<dbReference type="Proteomes" id="UP001642360">
    <property type="component" value="Unassembled WGS sequence"/>
</dbReference>
<dbReference type="GO" id="GO:0016874">
    <property type="term" value="F:ligase activity"/>
    <property type="evidence" value="ECO:0007669"/>
    <property type="project" value="UniProtKB-KW"/>
</dbReference>
<dbReference type="EMBL" id="CAUOFW020001206">
    <property type="protein sequence ID" value="CAK9142229.1"/>
    <property type="molecule type" value="Genomic_DNA"/>
</dbReference>
<dbReference type="PANTHER" id="PTHR34378">
    <property type="entry name" value="GLUTAMATE--CYSTEINE LIGASE, CHLOROPLASTIC"/>
    <property type="match status" value="1"/>
</dbReference>
<reference evidence="4 5" key="1">
    <citation type="submission" date="2024-02" db="EMBL/GenBank/DDBJ databases">
        <authorList>
            <person name="Vignale AGUSTIN F."/>
            <person name="Sosa J E."/>
            <person name="Modenutti C."/>
        </authorList>
    </citation>
    <scope>NUCLEOTIDE SEQUENCE [LARGE SCALE GENOMIC DNA]</scope>
</reference>
<name>A0ABC8RBB0_9AQUA</name>
<gene>
    <name evidence="4" type="ORF">ILEXP_LOCUS9882</name>
</gene>
<evidence type="ECO:0000256" key="1">
    <source>
        <dbReference type="ARBA" id="ARBA00022598"/>
    </source>
</evidence>
<dbReference type="PANTHER" id="PTHR34378:SF1">
    <property type="entry name" value="GLUTAMATE--CYSTEINE LIGASE, CHLOROPLASTIC"/>
    <property type="match status" value="1"/>
</dbReference>
<proteinExistence type="predicted"/>
<organism evidence="4 5">
    <name type="scientific">Ilex paraguariensis</name>
    <name type="common">yerba mate</name>
    <dbReference type="NCBI Taxonomy" id="185542"/>
    <lineage>
        <taxon>Eukaryota</taxon>
        <taxon>Viridiplantae</taxon>
        <taxon>Streptophyta</taxon>
        <taxon>Embryophyta</taxon>
        <taxon>Tracheophyta</taxon>
        <taxon>Spermatophyta</taxon>
        <taxon>Magnoliopsida</taxon>
        <taxon>eudicotyledons</taxon>
        <taxon>Gunneridae</taxon>
        <taxon>Pentapetalae</taxon>
        <taxon>asterids</taxon>
        <taxon>campanulids</taxon>
        <taxon>Aquifoliales</taxon>
        <taxon>Aquifoliaceae</taxon>
        <taxon>Ilex</taxon>
    </lineage>
</organism>
<protein>
    <submittedName>
        <fullName evidence="4">Uncharacterized protein</fullName>
    </submittedName>
</protein>
<dbReference type="AlphaFoldDB" id="A0ABC8RBB0"/>
<evidence type="ECO:0000256" key="2">
    <source>
        <dbReference type="ARBA" id="ARBA00022741"/>
    </source>
</evidence>
<evidence type="ECO:0000313" key="4">
    <source>
        <dbReference type="EMBL" id="CAK9142229.1"/>
    </source>
</evidence>
<dbReference type="GO" id="GO:0005524">
    <property type="term" value="F:ATP binding"/>
    <property type="evidence" value="ECO:0007669"/>
    <property type="project" value="UniProtKB-KW"/>
</dbReference>
<dbReference type="InterPro" id="IPR035434">
    <property type="entry name" value="GCL_bact_plant"/>
</dbReference>
<sequence>MDVEANEAMKVEAEEALLHLFVCIITNHMEASKMMNQTCMGLPSLSRKLSSKTLHNLHRAGVRQGWRRGNPVIVAASPPTEEAVTTTEPLTKEDLVGFLGSGCKPKELWR</sequence>
<accession>A0ABC8RBB0</accession>
<keyword evidence="2" id="KW-0547">Nucleotide-binding</keyword>
<evidence type="ECO:0000313" key="5">
    <source>
        <dbReference type="Proteomes" id="UP001642360"/>
    </source>
</evidence>
<comment type="caution">
    <text evidence="4">The sequence shown here is derived from an EMBL/GenBank/DDBJ whole genome shotgun (WGS) entry which is preliminary data.</text>
</comment>